<evidence type="ECO:0000313" key="3">
    <source>
        <dbReference type="Proteomes" id="UP000002439"/>
    </source>
</evidence>
<dbReference type="PANTHER" id="PTHR11993">
    <property type="entry name" value="NADH-UBIQUINONE OXIDOREDUCTASE 49 KDA SUBUNIT"/>
    <property type="match status" value="1"/>
</dbReference>
<dbReference type="InterPro" id="IPR029014">
    <property type="entry name" value="NiFe-Hase_large"/>
</dbReference>
<dbReference type="InterPro" id="IPR001135">
    <property type="entry name" value="NADH_Q_OxRdtase_suD"/>
</dbReference>
<dbReference type="InterPro" id="IPR022885">
    <property type="entry name" value="NDH1_su_D/H"/>
</dbReference>
<feature type="domain" description="NADH-quinone oxidoreductase subunit D" evidence="1">
    <location>
        <begin position="164"/>
        <end position="430"/>
    </location>
</feature>
<dbReference type="EnsemblBacteria" id="AAL63580">
    <property type="protein sequence ID" value="AAL63580"/>
    <property type="gene ID" value="PAE1582"/>
</dbReference>
<evidence type="ECO:0000259" key="1">
    <source>
        <dbReference type="Pfam" id="PF00346"/>
    </source>
</evidence>
<keyword evidence="3" id="KW-1185">Reference proteome</keyword>
<name>Q8ZWW9_PYRAE</name>
<dbReference type="Proteomes" id="UP000002439">
    <property type="component" value="Chromosome"/>
</dbReference>
<dbReference type="SUPFAM" id="SSF56762">
    <property type="entry name" value="HydB/Nqo4-like"/>
    <property type="match status" value="1"/>
</dbReference>
<dbReference type="Gene3D" id="1.10.645.10">
    <property type="entry name" value="Cytochrome-c3 Hydrogenase, chain B"/>
    <property type="match status" value="1"/>
</dbReference>
<gene>
    <name evidence="2" type="ordered locus">PAE1582</name>
</gene>
<dbReference type="GO" id="GO:0016651">
    <property type="term" value="F:oxidoreductase activity, acting on NAD(P)H"/>
    <property type="evidence" value="ECO:0007669"/>
    <property type="project" value="InterPro"/>
</dbReference>
<dbReference type="FunCoup" id="Q8ZWW9">
    <property type="interactions" value="88"/>
</dbReference>
<dbReference type="HOGENOM" id="CLU_015134_1_2_2"/>
<dbReference type="Pfam" id="PF00346">
    <property type="entry name" value="Complex1_49kDa"/>
    <property type="match status" value="1"/>
</dbReference>
<dbReference type="STRING" id="178306.PAE1582"/>
<sequence>MAALGVLAHAVWRGAAEIYRLKMDNLSLFMRTEEYGLILKEERLEGGRRVLDIFWGPQHPSSGHTRFIIEVDGDVVVNVTPDPGYVHRTMEKLGETRHWIQNIPLFERLSLPDAINVTWAYALAIERLAKYDVSPRAQYLRVIMGELSRISTHLYDLGLHAIMIGSSTGFMWAYGLRELLVQLWAMASGSRTTPTWVLPGGVRTAPPDAFYEQTRGFLDYLEKKVDEFMRVVVKNPVGYYRLKDVGYLSKEDAARLMATGPGARGSGIEWDARRAYKYGVYDEFEWEVCVEDGGDALARTMVRICEIRQSARIIRQALDRVPRDGPLVGEALLHRIPPKQREKANELIRLGALFTTMLPQGEGVGVTEGGRGRYYFQVFGDGTEKPYRVRISTPSWQNLRAMIRAFIGARLMDLPAIYGSFGYFPPEQDR</sequence>
<dbReference type="NCBIfam" id="NF004739">
    <property type="entry name" value="PRK06075.1"/>
    <property type="match status" value="1"/>
</dbReference>
<dbReference type="AlphaFoldDB" id="Q8ZWW9"/>
<dbReference type="GO" id="GO:0048038">
    <property type="term" value="F:quinone binding"/>
    <property type="evidence" value="ECO:0007669"/>
    <property type="project" value="InterPro"/>
</dbReference>
<dbReference type="InParanoid" id="Q8ZWW9"/>
<evidence type="ECO:0000313" key="2">
    <source>
        <dbReference type="EMBL" id="AAL63580.1"/>
    </source>
</evidence>
<dbReference type="KEGG" id="pai:PAE1582"/>
<dbReference type="PATRIC" id="fig|178306.9.peg.1170"/>
<reference evidence="2 3" key="1">
    <citation type="journal article" date="2002" name="Proc. Natl. Acad. Sci. U.S.A.">
        <title>Genome sequence of the hyperthermophilic crenarchaeon Pyrobaculum aerophilum.</title>
        <authorList>
            <person name="Fitz-Gibbon S.T."/>
            <person name="Ladner H."/>
            <person name="Kim U.J."/>
            <person name="Stetter K.O."/>
            <person name="Simon M.I."/>
            <person name="Miller J.H."/>
        </authorList>
    </citation>
    <scope>NUCLEOTIDE SEQUENCE [LARGE SCALE GENOMIC DNA]</scope>
    <source>
        <strain evidence="3">ATCC 51768 / DSM 7523 / JCM 9630 / CIP 104966 / NBRC 100827 / IM2</strain>
    </source>
</reference>
<organism evidence="2 3">
    <name type="scientific">Pyrobaculum aerophilum (strain ATCC 51768 / DSM 7523 / JCM 9630 / CIP 104966 / NBRC 100827 / IM2)</name>
    <dbReference type="NCBI Taxonomy" id="178306"/>
    <lineage>
        <taxon>Archaea</taxon>
        <taxon>Thermoproteota</taxon>
        <taxon>Thermoprotei</taxon>
        <taxon>Thermoproteales</taxon>
        <taxon>Thermoproteaceae</taxon>
        <taxon>Pyrobaculum</taxon>
    </lineage>
</organism>
<proteinExistence type="predicted"/>
<dbReference type="eggNOG" id="arCOG01548">
    <property type="taxonomic scope" value="Archaea"/>
</dbReference>
<dbReference type="PANTHER" id="PTHR11993:SF10">
    <property type="entry name" value="NADH DEHYDROGENASE [UBIQUINONE] IRON-SULFUR PROTEIN 2, MITOCHONDRIAL"/>
    <property type="match status" value="1"/>
</dbReference>
<accession>Q8ZWW9</accession>
<dbReference type="EMBL" id="AE009441">
    <property type="protein sequence ID" value="AAL63580.1"/>
    <property type="molecule type" value="Genomic_DNA"/>
</dbReference>
<dbReference type="GO" id="GO:0051287">
    <property type="term" value="F:NAD binding"/>
    <property type="evidence" value="ECO:0007669"/>
    <property type="project" value="InterPro"/>
</dbReference>
<protein>
    <submittedName>
        <fullName evidence="2">NADH-ubiquinone oxidoreductase subunit</fullName>
    </submittedName>
</protein>